<evidence type="ECO:0000256" key="1">
    <source>
        <dbReference type="SAM" id="MobiDB-lite"/>
    </source>
</evidence>
<dbReference type="OrthoDB" id="10062131at2759"/>
<keyword evidence="3" id="KW-1185">Reference proteome</keyword>
<proteinExistence type="predicted"/>
<accession>A0A0N5D3Y4</accession>
<organism evidence="4">
    <name type="scientific">Thelazia callipaeda</name>
    <name type="common">Oriental eyeworm</name>
    <name type="synonym">Parasitic nematode</name>
    <dbReference type="NCBI Taxonomy" id="103827"/>
    <lineage>
        <taxon>Eukaryota</taxon>
        <taxon>Metazoa</taxon>
        <taxon>Ecdysozoa</taxon>
        <taxon>Nematoda</taxon>
        <taxon>Chromadorea</taxon>
        <taxon>Rhabditida</taxon>
        <taxon>Spirurina</taxon>
        <taxon>Spiruromorpha</taxon>
        <taxon>Thelazioidea</taxon>
        <taxon>Thelaziidae</taxon>
        <taxon>Thelazia</taxon>
    </lineage>
</organism>
<feature type="compositionally biased region" description="Low complexity" evidence="1">
    <location>
        <begin position="213"/>
        <end position="233"/>
    </location>
</feature>
<dbReference type="OMA" id="SPCVRDY"/>
<dbReference type="WBParaSite" id="TCLT_0000765901-mRNA-1">
    <property type="protein sequence ID" value="TCLT_0000765901-mRNA-1"/>
    <property type="gene ID" value="TCLT_0000765901"/>
</dbReference>
<gene>
    <name evidence="2" type="ORF">TCLT_LOCUS7648</name>
</gene>
<dbReference type="EMBL" id="UYYF01004532">
    <property type="protein sequence ID" value="VDN05126.1"/>
    <property type="molecule type" value="Genomic_DNA"/>
</dbReference>
<protein>
    <submittedName>
        <fullName evidence="4">RanBD1 domain-containing protein</fullName>
    </submittedName>
</protein>
<dbReference type="AlphaFoldDB" id="A0A0N5D3Y4"/>
<feature type="region of interest" description="Disordered" evidence="1">
    <location>
        <begin position="209"/>
        <end position="234"/>
    </location>
</feature>
<evidence type="ECO:0000313" key="3">
    <source>
        <dbReference type="Proteomes" id="UP000276776"/>
    </source>
</evidence>
<sequence length="489" mass="54598">MEELFLSKMTLLNKTFLNFIQKSVSKMPDADLSPTVRDYLKHVEELDRTYGSINSVGKDGVMKAVDVVENSNTNSNSRKMEVSKKDGGSECSTMTKCDVSQKTPLNSALNSFTTTANSPSMPKITFDMSVSPLDASEKRGKKRAKRGGPEEGDNEVIILNHNFLVITFQYSDNFQNSSPLKRDSEEREKEKKEIRTVLHLSSAIDNSPTSSILKSNLNSGNTLNNGTKNGGNSDAVVNITKETISSKRSMAPFVWSEKSAKNESSSTMQNFASEKLTRSVEEGGKTEKAPWFEPYLFTAHKIQNQEDQISGLMQESLSSAWKPDVTPVFSFLKPVSTEKSFEVSNPLQPKFDFKFEAPPMVQSSTTDENEDEYIPPKVENVIVEEPNSLFSLKCSAFVLKGNEYEKLGIGQLYIKKDEKDHEKKILLVRAATTTANVWVNSYIDDTMKFTTIDDAKLRLSCVSNGSPSTYLLRLPNEEDRDKVVAELPQ</sequence>
<evidence type="ECO:0000313" key="4">
    <source>
        <dbReference type="WBParaSite" id="TCLT_0000765901-mRNA-1"/>
    </source>
</evidence>
<feature type="region of interest" description="Disordered" evidence="1">
    <location>
        <begin position="175"/>
        <end position="194"/>
    </location>
</feature>
<dbReference type="Proteomes" id="UP000276776">
    <property type="component" value="Unassembled WGS sequence"/>
</dbReference>
<reference evidence="4" key="1">
    <citation type="submission" date="2017-02" db="UniProtKB">
        <authorList>
            <consortium name="WormBaseParasite"/>
        </authorList>
    </citation>
    <scope>IDENTIFICATION</scope>
</reference>
<feature type="region of interest" description="Disordered" evidence="1">
    <location>
        <begin position="131"/>
        <end position="153"/>
    </location>
</feature>
<feature type="compositionally biased region" description="Basic and acidic residues" evidence="1">
    <location>
        <begin position="180"/>
        <end position="194"/>
    </location>
</feature>
<dbReference type="STRING" id="103827.A0A0N5D3Y4"/>
<name>A0A0N5D3Y4_THECL</name>
<dbReference type="InterPro" id="IPR011993">
    <property type="entry name" value="PH-like_dom_sf"/>
</dbReference>
<reference evidence="2 3" key="2">
    <citation type="submission" date="2018-11" db="EMBL/GenBank/DDBJ databases">
        <authorList>
            <consortium name="Pathogen Informatics"/>
        </authorList>
    </citation>
    <scope>NUCLEOTIDE SEQUENCE [LARGE SCALE GENOMIC DNA]</scope>
</reference>
<evidence type="ECO:0000313" key="2">
    <source>
        <dbReference type="EMBL" id="VDN05126.1"/>
    </source>
</evidence>
<dbReference type="Gene3D" id="2.30.29.30">
    <property type="entry name" value="Pleckstrin-homology domain (PH domain)/Phosphotyrosine-binding domain (PTB)"/>
    <property type="match status" value="1"/>
</dbReference>
<dbReference type="SUPFAM" id="SSF50729">
    <property type="entry name" value="PH domain-like"/>
    <property type="match status" value="1"/>
</dbReference>